<dbReference type="CDD" id="cd11444">
    <property type="entry name" value="bHLH_AtIBH1_like"/>
    <property type="match status" value="1"/>
</dbReference>
<evidence type="ECO:0000256" key="3">
    <source>
        <dbReference type="ARBA" id="ARBA00023163"/>
    </source>
</evidence>
<keyword evidence="2" id="KW-0805">Transcription regulation</keyword>
<keyword evidence="3" id="KW-0804">Transcription</keyword>
<dbReference type="AlphaFoldDB" id="A0A9E7KTC7"/>
<evidence type="ECO:0000256" key="5">
    <source>
        <dbReference type="SAM" id="MobiDB-lite"/>
    </source>
</evidence>
<evidence type="ECO:0000313" key="6">
    <source>
        <dbReference type="EMBL" id="URE31222.1"/>
    </source>
</evidence>
<evidence type="ECO:0000256" key="1">
    <source>
        <dbReference type="ARBA" id="ARBA00004123"/>
    </source>
</evidence>
<dbReference type="GO" id="GO:0006355">
    <property type="term" value="P:regulation of DNA-templated transcription"/>
    <property type="evidence" value="ECO:0007669"/>
    <property type="project" value="InterPro"/>
</dbReference>
<dbReference type="PANTHER" id="PTHR33124:SF9">
    <property type="entry name" value="TRANSCRIPTION FACTOR"/>
    <property type="match status" value="1"/>
</dbReference>
<protein>
    <recommendedName>
        <fullName evidence="8">BHLH domain-containing protein</fullName>
    </recommendedName>
</protein>
<comment type="subcellular location">
    <subcellularLocation>
        <location evidence="1">Nucleus</location>
    </subcellularLocation>
</comment>
<dbReference type="InterPro" id="IPR044549">
    <property type="entry name" value="bHLH_AtIBH1-like"/>
</dbReference>
<name>A0A9E7KTC7_9LILI</name>
<dbReference type="Proteomes" id="UP001055439">
    <property type="component" value="Chromosome 8"/>
</dbReference>
<dbReference type="PANTHER" id="PTHR33124">
    <property type="entry name" value="TRANSCRIPTION FACTOR IBH1-LIKE 1"/>
    <property type="match status" value="1"/>
</dbReference>
<proteinExistence type="predicted"/>
<keyword evidence="4" id="KW-0539">Nucleus</keyword>
<dbReference type="GO" id="GO:0005634">
    <property type="term" value="C:nucleus"/>
    <property type="evidence" value="ECO:0007669"/>
    <property type="project" value="UniProtKB-SubCell"/>
</dbReference>
<dbReference type="InterPro" id="IPR044660">
    <property type="entry name" value="IBH1-like"/>
</dbReference>
<organism evidence="6 7">
    <name type="scientific">Musa troglodytarum</name>
    <name type="common">fe'i banana</name>
    <dbReference type="NCBI Taxonomy" id="320322"/>
    <lineage>
        <taxon>Eukaryota</taxon>
        <taxon>Viridiplantae</taxon>
        <taxon>Streptophyta</taxon>
        <taxon>Embryophyta</taxon>
        <taxon>Tracheophyta</taxon>
        <taxon>Spermatophyta</taxon>
        <taxon>Magnoliopsida</taxon>
        <taxon>Liliopsida</taxon>
        <taxon>Zingiberales</taxon>
        <taxon>Musaceae</taxon>
        <taxon>Musa</taxon>
    </lineage>
</organism>
<evidence type="ECO:0000256" key="4">
    <source>
        <dbReference type="ARBA" id="ARBA00023242"/>
    </source>
</evidence>
<feature type="compositionally biased region" description="Polar residues" evidence="5">
    <location>
        <begin position="1"/>
        <end position="10"/>
    </location>
</feature>
<keyword evidence="7" id="KW-1185">Reference proteome</keyword>
<gene>
    <name evidence="6" type="ORF">MUK42_07295</name>
</gene>
<evidence type="ECO:0008006" key="8">
    <source>
        <dbReference type="Google" id="ProtNLM"/>
    </source>
</evidence>
<evidence type="ECO:0000313" key="7">
    <source>
        <dbReference type="Proteomes" id="UP001055439"/>
    </source>
</evidence>
<feature type="region of interest" description="Disordered" evidence="5">
    <location>
        <begin position="1"/>
        <end position="24"/>
    </location>
</feature>
<evidence type="ECO:0000256" key="2">
    <source>
        <dbReference type="ARBA" id="ARBA00023015"/>
    </source>
</evidence>
<dbReference type="EMBL" id="CP097510">
    <property type="protein sequence ID" value="URE31222.1"/>
    <property type="molecule type" value="Genomic_DNA"/>
</dbReference>
<sequence>MARSSTIGVPSTSLRRRTRGTTHHVQPLVTRKLRKLKKIIPGCEEAGLEELLQRTAEYISFLELHVIILERLSNLHGASGYSLSETIS</sequence>
<accession>A0A9E7KTC7</accession>
<dbReference type="OrthoDB" id="1363133at2759"/>
<reference evidence="6" key="1">
    <citation type="submission" date="2022-05" db="EMBL/GenBank/DDBJ databases">
        <title>The Musa troglodytarum L. genome provides insights into the mechanism of non-climacteric behaviour and enrichment of carotenoids.</title>
        <authorList>
            <person name="Wang J."/>
        </authorList>
    </citation>
    <scope>NUCLEOTIDE SEQUENCE</scope>
    <source>
        <tissue evidence="6">Leaf</tissue>
    </source>
</reference>